<dbReference type="AlphaFoldDB" id="A0A6I2F1H3"/>
<dbReference type="EMBL" id="WJIF01000001">
    <property type="protein sequence ID" value="MRG58284.1"/>
    <property type="molecule type" value="Genomic_DNA"/>
</dbReference>
<name>A0A6I2F1H3_9MICO</name>
<organism evidence="1 2">
    <name type="scientific">Agromyces agglutinans</name>
    <dbReference type="NCBI Taxonomy" id="2662258"/>
    <lineage>
        <taxon>Bacteria</taxon>
        <taxon>Bacillati</taxon>
        <taxon>Actinomycetota</taxon>
        <taxon>Actinomycetes</taxon>
        <taxon>Micrococcales</taxon>
        <taxon>Microbacteriaceae</taxon>
        <taxon>Agromyces</taxon>
    </lineage>
</organism>
<evidence type="ECO:0000313" key="2">
    <source>
        <dbReference type="Proteomes" id="UP000431080"/>
    </source>
</evidence>
<gene>
    <name evidence="1" type="ORF">GE115_00110</name>
</gene>
<reference evidence="1 2" key="1">
    <citation type="submission" date="2019-10" db="EMBL/GenBank/DDBJ databases">
        <authorList>
            <person name="Nie G."/>
            <person name="Ming H."/>
            <person name="Yi B."/>
        </authorList>
    </citation>
    <scope>NUCLEOTIDE SEQUENCE [LARGE SCALE GENOMIC DNA]</scope>
    <source>
        <strain evidence="1 2">CFH 90414</strain>
    </source>
</reference>
<accession>A0A6I2F1H3</accession>
<evidence type="ECO:0000313" key="1">
    <source>
        <dbReference type="EMBL" id="MRG58284.1"/>
    </source>
</evidence>
<sequence length="57" mass="6599">MKTTTTTPMPPDEVVSIIRRAVAEEIAEQRSSERNARSERIALLRREMIRIMSRGTR</sequence>
<keyword evidence="2" id="KW-1185">Reference proteome</keyword>
<proteinExistence type="predicted"/>
<comment type="caution">
    <text evidence="1">The sequence shown here is derived from an EMBL/GenBank/DDBJ whole genome shotgun (WGS) entry which is preliminary data.</text>
</comment>
<dbReference type="Proteomes" id="UP000431080">
    <property type="component" value="Unassembled WGS sequence"/>
</dbReference>
<protein>
    <submittedName>
        <fullName evidence="1">Uncharacterized protein</fullName>
    </submittedName>
</protein>
<dbReference type="RefSeq" id="WP_153682825.1">
    <property type="nucleotide sequence ID" value="NZ_WJIF01000001.1"/>
</dbReference>